<sequence length="192" mass="21785">MQTRYSVIYDHSSRDRSYLMAHTSGDMASAEESYYTQTSTSVIYFYGKWPTILQTVFASVADICITVFMCCYFMKNAREPSLEQTKSLLRTLTVYTINRGLLTTYVSSVLSGGVCTEDALRVLQILQAVTFIVYHEGVFYWLSFHFTGSKDESDVVYVNSLLALLNARRRLRRVSQPDSSLNLAQINVTSPV</sequence>
<accession>A0A2H3JFP4</accession>
<dbReference type="Proteomes" id="UP000218811">
    <property type="component" value="Unassembled WGS sequence"/>
</dbReference>
<dbReference type="AlphaFoldDB" id="A0A2H3JFP4"/>
<keyword evidence="4" id="KW-1185">Reference proteome</keyword>
<dbReference type="EMBL" id="KB468113">
    <property type="protein sequence ID" value="PCH41016.1"/>
    <property type="molecule type" value="Genomic_DNA"/>
</dbReference>
<evidence type="ECO:0000313" key="3">
    <source>
        <dbReference type="EMBL" id="PCH41016.1"/>
    </source>
</evidence>
<name>A0A2H3JFP4_WOLCO</name>
<feature type="domain" description="DUF6534" evidence="2">
    <location>
        <begin position="59"/>
        <end position="170"/>
    </location>
</feature>
<evidence type="ECO:0000256" key="1">
    <source>
        <dbReference type="SAM" id="Phobius"/>
    </source>
</evidence>
<evidence type="ECO:0000259" key="2">
    <source>
        <dbReference type="Pfam" id="PF20152"/>
    </source>
</evidence>
<dbReference type="Pfam" id="PF20152">
    <property type="entry name" value="DUF6534"/>
    <property type="match status" value="1"/>
</dbReference>
<gene>
    <name evidence="3" type="ORF">WOLCODRAFT_143346</name>
</gene>
<organism evidence="3 4">
    <name type="scientific">Wolfiporia cocos (strain MD-104)</name>
    <name type="common">Brown rot fungus</name>
    <dbReference type="NCBI Taxonomy" id="742152"/>
    <lineage>
        <taxon>Eukaryota</taxon>
        <taxon>Fungi</taxon>
        <taxon>Dikarya</taxon>
        <taxon>Basidiomycota</taxon>
        <taxon>Agaricomycotina</taxon>
        <taxon>Agaricomycetes</taxon>
        <taxon>Polyporales</taxon>
        <taxon>Phaeolaceae</taxon>
        <taxon>Wolfiporia</taxon>
    </lineage>
</organism>
<evidence type="ECO:0000313" key="4">
    <source>
        <dbReference type="Proteomes" id="UP000218811"/>
    </source>
</evidence>
<proteinExistence type="predicted"/>
<reference evidence="3 4" key="1">
    <citation type="journal article" date="2012" name="Science">
        <title>The Paleozoic origin of enzymatic lignin decomposition reconstructed from 31 fungal genomes.</title>
        <authorList>
            <person name="Floudas D."/>
            <person name="Binder M."/>
            <person name="Riley R."/>
            <person name="Barry K."/>
            <person name="Blanchette R.A."/>
            <person name="Henrissat B."/>
            <person name="Martinez A.T."/>
            <person name="Otillar R."/>
            <person name="Spatafora J.W."/>
            <person name="Yadav J.S."/>
            <person name="Aerts A."/>
            <person name="Benoit I."/>
            <person name="Boyd A."/>
            <person name="Carlson A."/>
            <person name="Copeland A."/>
            <person name="Coutinho P.M."/>
            <person name="de Vries R.P."/>
            <person name="Ferreira P."/>
            <person name="Findley K."/>
            <person name="Foster B."/>
            <person name="Gaskell J."/>
            <person name="Glotzer D."/>
            <person name="Gorecki P."/>
            <person name="Heitman J."/>
            <person name="Hesse C."/>
            <person name="Hori C."/>
            <person name="Igarashi K."/>
            <person name="Jurgens J.A."/>
            <person name="Kallen N."/>
            <person name="Kersten P."/>
            <person name="Kohler A."/>
            <person name="Kuees U."/>
            <person name="Kumar T.K.A."/>
            <person name="Kuo A."/>
            <person name="LaButti K."/>
            <person name="Larrondo L.F."/>
            <person name="Lindquist E."/>
            <person name="Ling A."/>
            <person name="Lombard V."/>
            <person name="Lucas S."/>
            <person name="Lundell T."/>
            <person name="Martin R."/>
            <person name="McLaughlin D.J."/>
            <person name="Morgenstern I."/>
            <person name="Morin E."/>
            <person name="Murat C."/>
            <person name="Nagy L.G."/>
            <person name="Nolan M."/>
            <person name="Ohm R.A."/>
            <person name="Patyshakuliyeva A."/>
            <person name="Rokas A."/>
            <person name="Ruiz-Duenas F.J."/>
            <person name="Sabat G."/>
            <person name="Salamov A."/>
            <person name="Samejima M."/>
            <person name="Schmutz J."/>
            <person name="Slot J.C."/>
            <person name="St John F."/>
            <person name="Stenlid J."/>
            <person name="Sun H."/>
            <person name="Sun S."/>
            <person name="Syed K."/>
            <person name="Tsang A."/>
            <person name="Wiebenga A."/>
            <person name="Young D."/>
            <person name="Pisabarro A."/>
            <person name="Eastwood D.C."/>
            <person name="Martin F."/>
            <person name="Cullen D."/>
            <person name="Grigoriev I.V."/>
            <person name="Hibbett D.S."/>
        </authorList>
    </citation>
    <scope>NUCLEOTIDE SEQUENCE [LARGE SCALE GENOMIC DNA]</scope>
    <source>
        <strain evidence="3 4">MD-104</strain>
    </source>
</reference>
<protein>
    <recommendedName>
        <fullName evidence="2">DUF6534 domain-containing protein</fullName>
    </recommendedName>
</protein>
<keyword evidence="1" id="KW-1133">Transmembrane helix</keyword>
<keyword evidence="1" id="KW-0812">Transmembrane</keyword>
<dbReference type="InterPro" id="IPR045339">
    <property type="entry name" value="DUF6534"/>
</dbReference>
<feature type="transmembrane region" description="Helical" evidence="1">
    <location>
        <begin position="52"/>
        <end position="74"/>
    </location>
</feature>
<keyword evidence="1" id="KW-0472">Membrane</keyword>
<dbReference type="STRING" id="742152.A0A2H3JFP4"/>